<dbReference type="EMBL" id="CP133622">
    <property type="protein sequence ID" value="WMV54798.1"/>
    <property type="molecule type" value="Genomic_DNA"/>
</dbReference>
<sequence length="29" mass="3230">MPLVVPVSFVIQDEGSLGDKQWFSSVNHI</sequence>
<keyword evidence="2" id="KW-1185">Reference proteome</keyword>
<evidence type="ECO:0000313" key="1">
    <source>
        <dbReference type="EMBL" id="WMV54798.1"/>
    </source>
</evidence>
<proteinExistence type="predicted"/>
<dbReference type="AlphaFoldDB" id="A0AAF0ZYY3"/>
<protein>
    <submittedName>
        <fullName evidence="1">Uncharacterized protein</fullName>
    </submittedName>
</protein>
<accession>A0AAF0ZYY3</accession>
<dbReference type="Proteomes" id="UP001234989">
    <property type="component" value="Chromosome 11"/>
</dbReference>
<organism evidence="1 2">
    <name type="scientific">Solanum verrucosum</name>
    <dbReference type="NCBI Taxonomy" id="315347"/>
    <lineage>
        <taxon>Eukaryota</taxon>
        <taxon>Viridiplantae</taxon>
        <taxon>Streptophyta</taxon>
        <taxon>Embryophyta</taxon>
        <taxon>Tracheophyta</taxon>
        <taxon>Spermatophyta</taxon>
        <taxon>Magnoliopsida</taxon>
        <taxon>eudicotyledons</taxon>
        <taxon>Gunneridae</taxon>
        <taxon>Pentapetalae</taxon>
        <taxon>asterids</taxon>
        <taxon>lamiids</taxon>
        <taxon>Solanales</taxon>
        <taxon>Solanaceae</taxon>
        <taxon>Solanoideae</taxon>
        <taxon>Solaneae</taxon>
        <taxon>Solanum</taxon>
    </lineage>
</organism>
<evidence type="ECO:0000313" key="2">
    <source>
        <dbReference type="Proteomes" id="UP001234989"/>
    </source>
</evidence>
<reference evidence="1" key="1">
    <citation type="submission" date="2023-08" db="EMBL/GenBank/DDBJ databases">
        <title>A de novo genome assembly of Solanum verrucosum Schlechtendal, a Mexican diploid species geographically isolated from the other diploid A-genome species in potato relatives.</title>
        <authorList>
            <person name="Hosaka K."/>
        </authorList>
    </citation>
    <scope>NUCLEOTIDE SEQUENCE</scope>
    <source>
        <tissue evidence="1">Young leaves</tissue>
    </source>
</reference>
<name>A0AAF0ZYY3_SOLVR</name>
<gene>
    <name evidence="1" type="ORF">MTR67_048183</name>
</gene>